<organism evidence="2 3">
    <name type="scientific">Hymenobacter aranciens</name>
    <dbReference type="NCBI Taxonomy" id="3063996"/>
    <lineage>
        <taxon>Bacteria</taxon>
        <taxon>Pseudomonadati</taxon>
        <taxon>Bacteroidota</taxon>
        <taxon>Cytophagia</taxon>
        <taxon>Cytophagales</taxon>
        <taxon>Hymenobacteraceae</taxon>
        <taxon>Hymenobacter</taxon>
    </lineage>
</organism>
<keyword evidence="3" id="KW-1185">Reference proteome</keyword>
<evidence type="ECO:0000313" key="3">
    <source>
        <dbReference type="Proteomes" id="UP001176429"/>
    </source>
</evidence>
<evidence type="ECO:0000256" key="1">
    <source>
        <dbReference type="SAM" id="Phobius"/>
    </source>
</evidence>
<reference evidence="2" key="1">
    <citation type="submission" date="2023-07" db="EMBL/GenBank/DDBJ databases">
        <authorList>
            <person name="Kim M.K."/>
        </authorList>
    </citation>
    <scope>NUCLEOTIDE SEQUENCE</scope>
    <source>
        <strain evidence="2">ASUV-10-1</strain>
    </source>
</reference>
<feature type="transmembrane region" description="Helical" evidence="1">
    <location>
        <begin position="85"/>
        <end position="110"/>
    </location>
</feature>
<evidence type="ECO:0008006" key="4">
    <source>
        <dbReference type="Google" id="ProtNLM"/>
    </source>
</evidence>
<keyword evidence="1" id="KW-1133">Transmembrane helix</keyword>
<accession>A0ABT9BFW0</accession>
<keyword evidence="1" id="KW-0812">Transmembrane</keyword>
<keyword evidence="1" id="KW-0472">Membrane</keyword>
<dbReference type="RefSeq" id="WP_305007949.1">
    <property type="nucleotide sequence ID" value="NZ_JAUQSY010000012.1"/>
</dbReference>
<feature type="transmembrane region" description="Helical" evidence="1">
    <location>
        <begin position="122"/>
        <end position="142"/>
    </location>
</feature>
<feature type="transmembrane region" description="Helical" evidence="1">
    <location>
        <begin position="46"/>
        <end position="65"/>
    </location>
</feature>
<evidence type="ECO:0000313" key="2">
    <source>
        <dbReference type="EMBL" id="MDO7876579.1"/>
    </source>
</evidence>
<gene>
    <name evidence="2" type="ORF">Q5H93_17675</name>
</gene>
<comment type="caution">
    <text evidence="2">The sequence shown here is derived from an EMBL/GenBank/DDBJ whole genome shotgun (WGS) entry which is preliminary data.</text>
</comment>
<sequence length="154" mass="17010">MYATILSLHSAVRWLVLLSLLYALWRAWRGYTSGAPFSPADNAVRHWTATLAHLQLLLGMALYLSSPVVRANFAVLRQSGFALDAAFFSVLHPLLMLGAIVVVTIGSALARRRATARAQFGTLLRWYGAALLLILLFIPWPFSPLAGRALFRAF</sequence>
<dbReference type="EMBL" id="JAUQSY010000012">
    <property type="protein sequence ID" value="MDO7876579.1"/>
    <property type="molecule type" value="Genomic_DNA"/>
</dbReference>
<proteinExistence type="predicted"/>
<feature type="transmembrane region" description="Helical" evidence="1">
    <location>
        <begin position="6"/>
        <end position="25"/>
    </location>
</feature>
<protein>
    <recommendedName>
        <fullName evidence="4">Cytochrome B</fullName>
    </recommendedName>
</protein>
<name>A0ABT9BFW0_9BACT</name>
<dbReference type="Proteomes" id="UP001176429">
    <property type="component" value="Unassembled WGS sequence"/>
</dbReference>